<dbReference type="Gene3D" id="3.90.550.10">
    <property type="entry name" value="Spore Coat Polysaccharide Biosynthesis Protein SpsA, Chain A"/>
    <property type="match status" value="1"/>
</dbReference>
<keyword evidence="1" id="KW-1133">Transmembrane helix</keyword>
<feature type="domain" description="Glycosyltransferase 2-like" evidence="2">
    <location>
        <begin position="21"/>
        <end position="152"/>
    </location>
</feature>
<organism evidence="3">
    <name type="scientific">freshwater metagenome</name>
    <dbReference type="NCBI Taxonomy" id="449393"/>
    <lineage>
        <taxon>unclassified sequences</taxon>
        <taxon>metagenomes</taxon>
        <taxon>ecological metagenomes</taxon>
    </lineage>
</organism>
<name>A0A094QAP2_9ZZZZ</name>
<dbReference type="CDD" id="cd02525">
    <property type="entry name" value="Succinoglycan_BP_ExoA"/>
    <property type="match status" value="1"/>
</dbReference>
<dbReference type="InterPro" id="IPR029044">
    <property type="entry name" value="Nucleotide-diphossugar_trans"/>
</dbReference>
<dbReference type="PANTHER" id="PTHR43685:SF3">
    <property type="entry name" value="SLR2126 PROTEIN"/>
    <property type="match status" value="1"/>
</dbReference>
<evidence type="ECO:0000313" key="3">
    <source>
        <dbReference type="EMBL" id="KGA21310.1"/>
    </source>
</evidence>
<dbReference type="PANTHER" id="PTHR43685">
    <property type="entry name" value="GLYCOSYLTRANSFERASE"/>
    <property type="match status" value="1"/>
</dbReference>
<feature type="transmembrane region" description="Helical" evidence="1">
    <location>
        <begin position="258"/>
        <end position="277"/>
    </location>
</feature>
<evidence type="ECO:0000256" key="1">
    <source>
        <dbReference type="SAM" id="Phobius"/>
    </source>
</evidence>
<keyword evidence="1" id="KW-0472">Membrane</keyword>
<proteinExistence type="predicted"/>
<gene>
    <name evidence="3" type="ORF">GM51_2785</name>
</gene>
<dbReference type="InterPro" id="IPR001173">
    <property type="entry name" value="Glyco_trans_2-like"/>
</dbReference>
<keyword evidence="1" id="KW-0812">Transmembrane</keyword>
<protein>
    <recommendedName>
        <fullName evidence="2">Glycosyltransferase 2-like domain-containing protein</fullName>
    </recommendedName>
</protein>
<dbReference type="SUPFAM" id="SSF53448">
    <property type="entry name" value="Nucleotide-diphospho-sugar transferases"/>
    <property type="match status" value="1"/>
</dbReference>
<dbReference type="EMBL" id="JNSL01000009">
    <property type="protein sequence ID" value="KGA21310.1"/>
    <property type="molecule type" value="Genomic_DNA"/>
</dbReference>
<comment type="caution">
    <text evidence="3">The sequence shown here is derived from an EMBL/GenBank/DDBJ whole genome shotgun (WGS) entry which is preliminary data.</text>
</comment>
<feature type="transmembrane region" description="Helical" evidence="1">
    <location>
        <begin position="308"/>
        <end position="326"/>
    </location>
</feature>
<reference evidence="3" key="1">
    <citation type="submission" date="2014-06" db="EMBL/GenBank/DDBJ databases">
        <title>Key roles for freshwater Actinobacteria revealed by deep metagenomic sequencing.</title>
        <authorList>
            <person name="Ghai R."/>
            <person name="Mizuno C.M."/>
            <person name="Picazo A."/>
            <person name="Camacho A."/>
            <person name="Rodriguez-Valera F."/>
        </authorList>
    </citation>
    <scope>NUCLEOTIDE SEQUENCE</scope>
</reference>
<sequence>MRGNTNLGDMNQVSDGLMGVSVVLPILNEERDLRESVSAILAQNFSAPFEVILALGPSTDRTTEIAKELAAGDSRVVLVDNPTGRTANGLNAAIASSKYSIISRIDGHAEISPTYLRDATELLNKTGAVNVGGIMAAVGKSKFEKAVATAMRSPLGVGSSRFHTGGSAGPADTVYLGTFKKSALLEAGGYDERFTRAQDWELNFRLRKNGGVIWFDPSLVVTYRPRSTIKALAKQYFQYGTWRRAVSRSHKGSVNLRYLAPPTALAVNALSIILGIILSPIFFLPVATYLGLILIGSLFLGKSIAEKIILPTVLVTMHMVWGAGYLSSPKGLMAEEAQE</sequence>
<dbReference type="Pfam" id="PF00535">
    <property type="entry name" value="Glycos_transf_2"/>
    <property type="match status" value="1"/>
</dbReference>
<dbReference type="InterPro" id="IPR050834">
    <property type="entry name" value="Glycosyltransf_2"/>
</dbReference>
<evidence type="ECO:0000259" key="2">
    <source>
        <dbReference type="Pfam" id="PF00535"/>
    </source>
</evidence>
<accession>A0A094QAP2</accession>
<dbReference type="AlphaFoldDB" id="A0A094QAP2"/>
<feature type="transmembrane region" description="Helical" evidence="1">
    <location>
        <begin position="283"/>
        <end position="301"/>
    </location>
</feature>